<proteinExistence type="predicted"/>
<dbReference type="AlphaFoldDB" id="A0A0F9K0S5"/>
<reference evidence="1" key="1">
    <citation type="journal article" date="2015" name="Nature">
        <title>Complex archaea that bridge the gap between prokaryotes and eukaryotes.</title>
        <authorList>
            <person name="Spang A."/>
            <person name="Saw J.H."/>
            <person name="Jorgensen S.L."/>
            <person name="Zaremba-Niedzwiedzka K."/>
            <person name="Martijn J."/>
            <person name="Lind A.E."/>
            <person name="van Eijk R."/>
            <person name="Schleper C."/>
            <person name="Guy L."/>
            <person name="Ettema T.J."/>
        </authorList>
    </citation>
    <scope>NUCLEOTIDE SEQUENCE</scope>
</reference>
<dbReference type="EMBL" id="LAZR01014831">
    <property type="protein sequence ID" value="KKM15743.1"/>
    <property type="molecule type" value="Genomic_DNA"/>
</dbReference>
<protein>
    <submittedName>
        <fullName evidence="1">Uncharacterized protein</fullName>
    </submittedName>
</protein>
<sequence length="91" mass="9734">MAEAVKGTRRAYAVGDLTLYVQPLTLVQDNSTHASALNNVKGFWANGTGEPVSIVKTGVDVSETSGTFTFRMPDAENGKNVDLYILAAELE</sequence>
<name>A0A0F9K0S5_9ZZZZ</name>
<comment type="caution">
    <text evidence="1">The sequence shown here is derived from an EMBL/GenBank/DDBJ whole genome shotgun (WGS) entry which is preliminary data.</text>
</comment>
<gene>
    <name evidence="1" type="ORF">LCGC14_1692930</name>
</gene>
<organism evidence="1">
    <name type="scientific">marine sediment metagenome</name>
    <dbReference type="NCBI Taxonomy" id="412755"/>
    <lineage>
        <taxon>unclassified sequences</taxon>
        <taxon>metagenomes</taxon>
        <taxon>ecological metagenomes</taxon>
    </lineage>
</organism>
<evidence type="ECO:0000313" key="1">
    <source>
        <dbReference type="EMBL" id="KKM15743.1"/>
    </source>
</evidence>
<accession>A0A0F9K0S5</accession>